<keyword evidence="3" id="KW-1185">Reference proteome</keyword>
<evidence type="ECO:0000313" key="3">
    <source>
        <dbReference type="Proteomes" id="UP000796761"/>
    </source>
</evidence>
<feature type="chain" id="PRO_5035429906" evidence="1">
    <location>
        <begin position="19"/>
        <end position="261"/>
    </location>
</feature>
<accession>A0A8K1GHZ9</accession>
<organism evidence="2 3">
    <name type="scientific">Zosterops borbonicus</name>
    <dbReference type="NCBI Taxonomy" id="364589"/>
    <lineage>
        <taxon>Eukaryota</taxon>
        <taxon>Metazoa</taxon>
        <taxon>Chordata</taxon>
        <taxon>Craniata</taxon>
        <taxon>Vertebrata</taxon>
        <taxon>Euteleostomi</taxon>
        <taxon>Archelosauria</taxon>
        <taxon>Archosauria</taxon>
        <taxon>Dinosauria</taxon>
        <taxon>Saurischia</taxon>
        <taxon>Theropoda</taxon>
        <taxon>Coelurosauria</taxon>
        <taxon>Aves</taxon>
        <taxon>Neognathae</taxon>
        <taxon>Neoaves</taxon>
        <taxon>Telluraves</taxon>
        <taxon>Australaves</taxon>
        <taxon>Passeriformes</taxon>
        <taxon>Sylvioidea</taxon>
        <taxon>Zosteropidae</taxon>
        <taxon>Zosterops</taxon>
    </lineage>
</organism>
<feature type="signal peptide" evidence="1">
    <location>
        <begin position="1"/>
        <end position="18"/>
    </location>
</feature>
<gene>
    <name evidence="2" type="ORF">HGM15179_009156</name>
</gene>
<dbReference type="EMBL" id="SWJQ01000240">
    <property type="protein sequence ID" value="TRZ17950.1"/>
    <property type="molecule type" value="Genomic_DNA"/>
</dbReference>
<protein>
    <submittedName>
        <fullName evidence="2">Uncharacterized protein</fullName>
    </submittedName>
</protein>
<evidence type="ECO:0000313" key="2">
    <source>
        <dbReference type="EMBL" id="TRZ17950.1"/>
    </source>
</evidence>
<comment type="caution">
    <text evidence="2">The sequence shown here is derived from an EMBL/GenBank/DDBJ whole genome shotgun (WGS) entry which is preliminary data.</text>
</comment>
<name>A0A8K1GHZ9_9PASS</name>
<dbReference type="Proteomes" id="UP000796761">
    <property type="component" value="Unassembled WGS sequence"/>
</dbReference>
<reference evidence="2" key="1">
    <citation type="submission" date="2019-04" db="EMBL/GenBank/DDBJ databases">
        <title>Genome assembly of Zosterops borbonicus 15179.</title>
        <authorList>
            <person name="Leroy T."/>
            <person name="Anselmetti Y."/>
            <person name="Tilak M.-K."/>
            <person name="Nabholz B."/>
        </authorList>
    </citation>
    <scope>NUCLEOTIDE SEQUENCE</scope>
    <source>
        <strain evidence="2">HGM_15179</strain>
        <tissue evidence="2">Muscle</tissue>
    </source>
</reference>
<proteinExistence type="predicted"/>
<dbReference type="AlphaFoldDB" id="A0A8K1GHZ9"/>
<keyword evidence="1" id="KW-0732">Signal</keyword>
<sequence length="261" mass="28475">MSRIKASVLCLLCGYVSSLNNARLLPGVLEREKILCEFWFHWEVGGNFQELSCDTLQGPRHLERGHHLSPDGLAMDGLGIDGLGIDGLGMDGLGMDGLAMDGLGIDGLGMDGLGMDGLGMDGLGIDGLGIDGLAIAPHRMRTEQPRCEHPALARVGNLPKSELGFNMDLSVASPEFCTQWCMSSILIKPLDKNKVKREGKLFNANTVEDARSVEVWDKGSSSSTPVNIKGWRWWKAANCFEMMLMDKEIRVCNICKHSKVT</sequence>
<evidence type="ECO:0000256" key="1">
    <source>
        <dbReference type="SAM" id="SignalP"/>
    </source>
</evidence>